<organism evidence="1 2">
    <name type="scientific">Rhizoctonia solani</name>
    <dbReference type="NCBI Taxonomy" id="456999"/>
    <lineage>
        <taxon>Eukaryota</taxon>
        <taxon>Fungi</taxon>
        <taxon>Dikarya</taxon>
        <taxon>Basidiomycota</taxon>
        <taxon>Agaricomycotina</taxon>
        <taxon>Agaricomycetes</taxon>
        <taxon>Cantharellales</taxon>
        <taxon>Ceratobasidiaceae</taxon>
        <taxon>Rhizoctonia</taxon>
    </lineage>
</organism>
<comment type="caution">
    <text evidence="1">The sequence shown here is derived from an EMBL/GenBank/DDBJ whole genome shotgun (WGS) entry which is preliminary data.</text>
</comment>
<sequence>MSPQVDVKADPLPIDPVSNNPPAALAGRIITRGLTYYLDDGTTTLLIENTLFKVITSCNFISICWLIDLRRTRYIISVLAPSIGPNKYNYESCLKLLVGSSGILATGKGMSDADPLVISTLNARQFRHLLLALLGRPGDPFYMALLTDAKDRCRHTQEVFIRYLDIGNLADRLHMWGLADWAQQQIELLLKSASQLIENFWDEETILQIASFGRAAEQEFSSQLHTFLRRILKPDVHGNLTPHNLDLCVSLYGNSEVLGINQELFGWTFLLVLSLGHRSAAWSTKLSREDRLVLYAAQAELVKLSEYAPLGISWLVQSRHPTNGLLHICCSVCSARCDEAWTTAFGKLGALQSAMPLDDIRKLIHFPQYRQMFAKSVSSTSWPCGDKCGEKVLQSVDARINKMCRSMSEIHEDLVKNA</sequence>
<protein>
    <submittedName>
        <fullName evidence="1">Uncharacterized protein</fullName>
    </submittedName>
</protein>
<dbReference type="Proteomes" id="UP000663888">
    <property type="component" value="Unassembled WGS sequence"/>
</dbReference>
<reference evidence="1" key="1">
    <citation type="submission" date="2021-01" db="EMBL/GenBank/DDBJ databases">
        <authorList>
            <person name="Kaushik A."/>
        </authorList>
    </citation>
    <scope>NUCLEOTIDE SEQUENCE</scope>
    <source>
        <strain evidence="1">AG4-R118</strain>
    </source>
</reference>
<proteinExistence type="predicted"/>
<accession>A0A8H3HF72</accession>
<name>A0A8H3HF72_9AGAM</name>
<gene>
    <name evidence="1" type="ORF">RDB_LOCUS157486</name>
</gene>
<evidence type="ECO:0000313" key="1">
    <source>
        <dbReference type="EMBL" id="CAE6504201.1"/>
    </source>
</evidence>
<dbReference type="EMBL" id="CAJMWX010001751">
    <property type="protein sequence ID" value="CAE6504201.1"/>
    <property type="molecule type" value="Genomic_DNA"/>
</dbReference>
<evidence type="ECO:0000313" key="2">
    <source>
        <dbReference type="Proteomes" id="UP000663888"/>
    </source>
</evidence>
<dbReference type="AlphaFoldDB" id="A0A8H3HF72"/>